<evidence type="ECO:0000313" key="2">
    <source>
        <dbReference type="EMBL" id="KAF2671027.1"/>
    </source>
</evidence>
<keyword evidence="3" id="KW-1185">Reference proteome</keyword>
<name>A0A6A6UHV2_9PEZI</name>
<proteinExistence type="predicted"/>
<sequence>MQRVSSDQVDEEATRHFWDFFRSKLPNSLNDSQKDEVIDCFSGFLSLGGKEVDHFNGIFRAGETDADGPKFKTLSDIPNDLVAKVKSMNPDVAGLPMGSKQIGNMAQGVKFDEQKAAIELMNNHPEFAHFRRILPETIYSLSIAIREMGHALPYKLVPQALCFWVYHSSKIGLLGNIESRKLALHGLSKLIDKHPDSRYLATQISDMFKKLHETTKREQRMAERGLAAQVAMRECFDGAIERIFAKDGRAARGGLAWTADRKASEARFVKWAKKKDTTLYLQAETMKRLYTEAAITAAEKVANGIALVGKQDRFEQTMLEGVQMMKDTRDEAHKMDRNEQTKQADAIVDFVREIQKCLAKIDEGGDNDEDQQREDNEEEGSEGGSNGASSNNTATDGRSDDEMIDG</sequence>
<evidence type="ECO:0000313" key="3">
    <source>
        <dbReference type="Proteomes" id="UP000799302"/>
    </source>
</evidence>
<dbReference type="Proteomes" id="UP000799302">
    <property type="component" value="Unassembled WGS sequence"/>
</dbReference>
<accession>A0A6A6UHV2</accession>
<protein>
    <submittedName>
        <fullName evidence="2">Uncharacterized protein</fullName>
    </submittedName>
</protein>
<reference evidence="2" key="1">
    <citation type="journal article" date="2020" name="Stud. Mycol.">
        <title>101 Dothideomycetes genomes: a test case for predicting lifestyles and emergence of pathogens.</title>
        <authorList>
            <person name="Haridas S."/>
            <person name="Albert R."/>
            <person name="Binder M."/>
            <person name="Bloem J."/>
            <person name="Labutti K."/>
            <person name="Salamov A."/>
            <person name="Andreopoulos B."/>
            <person name="Baker S."/>
            <person name="Barry K."/>
            <person name="Bills G."/>
            <person name="Bluhm B."/>
            <person name="Cannon C."/>
            <person name="Castanera R."/>
            <person name="Culley D."/>
            <person name="Daum C."/>
            <person name="Ezra D."/>
            <person name="Gonzalez J."/>
            <person name="Henrissat B."/>
            <person name="Kuo A."/>
            <person name="Liang C."/>
            <person name="Lipzen A."/>
            <person name="Lutzoni F."/>
            <person name="Magnuson J."/>
            <person name="Mondo S."/>
            <person name="Nolan M."/>
            <person name="Ohm R."/>
            <person name="Pangilinan J."/>
            <person name="Park H.-J."/>
            <person name="Ramirez L."/>
            <person name="Alfaro M."/>
            <person name="Sun H."/>
            <person name="Tritt A."/>
            <person name="Yoshinaga Y."/>
            <person name="Zwiers L.-H."/>
            <person name="Turgeon B."/>
            <person name="Goodwin S."/>
            <person name="Spatafora J."/>
            <person name="Crous P."/>
            <person name="Grigoriev I."/>
        </authorList>
    </citation>
    <scope>NUCLEOTIDE SEQUENCE</scope>
    <source>
        <strain evidence="2">CBS 115976</strain>
    </source>
</reference>
<organism evidence="2 3">
    <name type="scientific">Microthyrium microscopicum</name>
    <dbReference type="NCBI Taxonomy" id="703497"/>
    <lineage>
        <taxon>Eukaryota</taxon>
        <taxon>Fungi</taxon>
        <taxon>Dikarya</taxon>
        <taxon>Ascomycota</taxon>
        <taxon>Pezizomycotina</taxon>
        <taxon>Dothideomycetes</taxon>
        <taxon>Dothideomycetes incertae sedis</taxon>
        <taxon>Microthyriales</taxon>
        <taxon>Microthyriaceae</taxon>
        <taxon>Microthyrium</taxon>
    </lineage>
</organism>
<feature type="compositionally biased region" description="Basic and acidic residues" evidence="1">
    <location>
        <begin position="397"/>
        <end position="406"/>
    </location>
</feature>
<dbReference type="AlphaFoldDB" id="A0A6A6UHV2"/>
<feature type="compositionally biased region" description="Acidic residues" evidence="1">
    <location>
        <begin position="364"/>
        <end position="381"/>
    </location>
</feature>
<feature type="region of interest" description="Disordered" evidence="1">
    <location>
        <begin position="360"/>
        <end position="406"/>
    </location>
</feature>
<dbReference type="EMBL" id="MU004233">
    <property type="protein sequence ID" value="KAF2671027.1"/>
    <property type="molecule type" value="Genomic_DNA"/>
</dbReference>
<gene>
    <name evidence="2" type="ORF">BT63DRAFT_477582</name>
</gene>
<evidence type="ECO:0000256" key="1">
    <source>
        <dbReference type="SAM" id="MobiDB-lite"/>
    </source>
</evidence>